<protein>
    <recommendedName>
        <fullName evidence="4">Phospholipase</fullName>
    </recommendedName>
</protein>
<dbReference type="RefSeq" id="WP_019942411.1">
    <property type="nucleotide sequence ID" value="NZ_BMLI01000001.1"/>
</dbReference>
<evidence type="ECO:0000313" key="3">
    <source>
        <dbReference type="Proteomes" id="UP000632339"/>
    </source>
</evidence>
<accession>A0ABQ2HHM5</accession>
<dbReference type="PANTHER" id="PTHR43037">
    <property type="entry name" value="UNNAMED PRODUCT-RELATED"/>
    <property type="match status" value="1"/>
</dbReference>
<gene>
    <name evidence="2" type="ORF">GCM10010967_10410</name>
</gene>
<evidence type="ECO:0000313" key="2">
    <source>
        <dbReference type="EMBL" id="GGM80518.1"/>
    </source>
</evidence>
<proteinExistence type="predicted"/>
<dbReference type="PANTHER" id="PTHR43037:SF1">
    <property type="entry name" value="BLL1128 PROTEIN"/>
    <property type="match status" value="1"/>
</dbReference>
<dbReference type="Pfam" id="PF00756">
    <property type="entry name" value="Esterase"/>
    <property type="match status" value="1"/>
</dbReference>
<evidence type="ECO:0008006" key="4">
    <source>
        <dbReference type="Google" id="ProtNLM"/>
    </source>
</evidence>
<dbReference type="InterPro" id="IPR050955">
    <property type="entry name" value="Plant_Biomass_Hydrol_Est"/>
</dbReference>
<keyword evidence="1" id="KW-0732">Signal</keyword>
<dbReference type="Proteomes" id="UP000632339">
    <property type="component" value="Unassembled WGS sequence"/>
</dbReference>
<sequence>MRPNWKSALIGLTLSIAATNVNVFAQKLPPGPQVLTFFSDADDTEQPYGLYLPENFDETKAYPLVIMLHGAGSNHRLALRRVFGKSNADGETDVEATRNFPKWDNVDYIVASPYARGTAGYQGIPEQDVYDVLADVKKRFKIDEDRTYLTGLSMGGGGTLWIGLTRPDIWAAIAPVCPAPPAATFELATNALNFPVHFFHGDADPVVPVAGTRKWVSHLQDLGGDVTYKEFVDVEHDSWVSAYDNEYIFEWFKDFKRNPYPNRVRFVSKQYKYDKAFWVQFNRFAYGQLAEIDAKFTKENALEIATKNLEKFTLNLKDHPKFKPGTALSLKIDGSVVNAKTDSVLTLFRASAGGKWAVEGASIMSVYTGKKQGAEGPIYAAFSSRHVYVYGTADNPSPEELKKRVEIATQAAGWSQYRGEFLGRIMFFPRVLADKEVRPSDIETSNLILFGTKETNALIAKHAGQLPVHLKKTDAAHGLFYVFPIEGHYIAVSSGLPWWAGIKDEGFPFVPVMHRKLSEFKDIIFFKDASTNLLIDNHFTQEWKLDDDTKRKLSASGAVDITP</sequence>
<dbReference type="InterPro" id="IPR029058">
    <property type="entry name" value="AB_hydrolase_fold"/>
</dbReference>
<reference evidence="3" key="1">
    <citation type="journal article" date="2019" name="Int. J. Syst. Evol. Microbiol.">
        <title>The Global Catalogue of Microorganisms (GCM) 10K type strain sequencing project: providing services to taxonomists for standard genome sequencing and annotation.</title>
        <authorList>
            <consortium name="The Broad Institute Genomics Platform"/>
            <consortium name="The Broad Institute Genome Sequencing Center for Infectious Disease"/>
            <person name="Wu L."/>
            <person name="Ma J."/>
        </authorList>
    </citation>
    <scope>NUCLEOTIDE SEQUENCE [LARGE SCALE GENOMIC DNA]</scope>
    <source>
        <strain evidence="3">CGMCC 1.6375</strain>
    </source>
</reference>
<keyword evidence="3" id="KW-1185">Reference proteome</keyword>
<dbReference type="InterPro" id="IPR000801">
    <property type="entry name" value="Esterase-like"/>
</dbReference>
<dbReference type="EMBL" id="BMLI01000001">
    <property type="protein sequence ID" value="GGM80518.1"/>
    <property type="molecule type" value="Genomic_DNA"/>
</dbReference>
<dbReference type="Gene3D" id="3.40.50.1820">
    <property type="entry name" value="alpha/beta hydrolase"/>
    <property type="match status" value="1"/>
</dbReference>
<name>A0ABQ2HHM5_9BACT</name>
<organism evidence="2 3">
    <name type="scientific">Dyadobacter beijingensis</name>
    <dbReference type="NCBI Taxonomy" id="365489"/>
    <lineage>
        <taxon>Bacteria</taxon>
        <taxon>Pseudomonadati</taxon>
        <taxon>Bacteroidota</taxon>
        <taxon>Cytophagia</taxon>
        <taxon>Cytophagales</taxon>
        <taxon>Spirosomataceae</taxon>
        <taxon>Dyadobacter</taxon>
    </lineage>
</organism>
<comment type="caution">
    <text evidence="2">The sequence shown here is derived from an EMBL/GenBank/DDBJ whole genome shotgun (WGS) entry which is preliminary data.</text>
</comment>
<evidence type="ECO:0000256" key="1">
    <source>
        <dbReference type="ARBA" id="ARBA00022729"/>
    </source>
</evidence>
<dbReference type="SUPFAM" id="SSF53474">
    <property type="entry name" value="alpha/beta-Hydrolases"/>
    <property type="match status" value="1"/>
</dbReference>